<evidence type="ECO:0000313" key="2">
    <source>
        <dbReference type="EMBL" id="PIL30211.1"/>
    </source>
</evidence>
<comment type="caution">
    <text evidence="2">The sequence shown here is derived from an EMBL/GenBank/DDBJ whole genome shotgun (WGS) entry which is preliminary data.</text>
</comment>
<sequence>MILSRSSMETPKLNVDVLTVVCEFLTEVSDILSVSLTCSSVHVVALRWLLLTRPVYLKSGPPILRFHAFLFADAPARVPYVRVLDIDLMWPKSEADDATPLHNIFAACRGIQSLTVAFQDRASPIVADPHFLRAISAIPSLRSFTVRSQSLDALPILPRLCSPVRKLGIHSSNLSATTRHPSFLERYLPRAVTRTLEELELDQLTVELDDNMQAFANVVLPSVLEVAPYPAVRSLTVDSLKGRPLLGLLQHLFPALDGTLDLGRLDAQLRGEEVHTAMRAANRISQERDVDGLSRAWKKLDRIVCDAPMLYALGLRCPIRLAMVEFGLVRQHGRYATDALRENPVPRLKLSTTHDLGPAFGELFSPELAGTLTHLTLCLLYSNDYELEPMPESEFEWEKVLDSIVSAIRPLHKLTHMRLVIGSSIYVHKDAPWPFAPWGEYAHSFRGSRFDWDGTAAALSSALPSLQNVFLTTGGYLSNWEDATMEDVDEGGGRWKPYERWYITRGWRVAKSDFGTGEVVEGGSGLVELHTDVAETIIGNEELVLSALDEAALHLNYGWGSIPPPLSVP</sequence>
<dbReference type="Proteomes" id="UP000230002">
    <property type="component" value="Unassembled WGS sequence"/>
</dbReference>
<reference evidence="2 3" key="1">
    <citation type="journal article" date="2015" name="Sci. Rep.">
        <title>Chromosome-level genome map provides insights into diverse defense mechanisms in the medicinal fungus Ganoderma sinense.</title>
        <authorList>
            <person name="Zhu Y."/>
            <person name="Xu J."/>
            <person name="Sun C."/>
            <person name="Zhou S."/>
            <person name="Xu H."/>
            <person name="Nelson D.R."/>
            <person name="Qian J."/>
            <person name="Song J."/>
            <person name="Luo H."/>
            <person name="Xiang L."/>
            <person name="Li Y."/>
            <person name="Xu Z."/>
            <person name="Ji A."/>
            <person name="Wang L."/>
            <person name="Lu S."/>
            <person name="Hayward A."/>
            <person name="Sun W."/>
            <person name="Li X."/>
            <person name="Schwartz D.C."/>
            <person name="Wang Y."/>
            <person name="Chen S."/>
        </authorList>
    </citation>
    <scope>NUCLEOTIDE SEQUENCE [LARGE SCALE GENOMIC DNA]</scope>
    <source>
        <strain evidence="2 3">ZZ0214-1</strain>
    </source>
</reference>
<keyword evidence="3" id="KW-1185">Reference proteome</keyword>
<dbReference type="EMBL" id="AYKW01000016">
    <property type="protein sequence ID" value="PIL30068.1"/>
    <property type="molecule type" value="Genomic_DNA"/>
</dbReference>
<proteinExistence type="predicted"/>
<dbReference type="EMBL" id="AYKW01000016">
    <property type="protein sequence ID" value="PIL30211.1"/>
    <property type="molecule type" value="Genomic_DNA"/>
</dbReference>
<protein>
    <submittedName>
        <fullName evidence="2">Uncharacterized protein</fullName>
    </submittedName>
</protein>
<dbReference type="OrthoDB" id="2748713at2759"/>
<dbReference type="AlphaFoldDB" id="A0A2G8S8X7"/>
<name>A0A2G8S8X7_9APHY</name>
<accession>A0A2G8S8X7</accession>
<evidence type="ECO:0000313" key="3">
    <source>
        <dbReference type="Proteomes" id="UP000230002"/>
    </source>
</evidence>
<evidence type="ECO:0000313" key="1">
    <source>
        <dbReference type="EMBL" id="PIL30068.1"/>
    </source>
</evidence>
<organism evidence="2 3">
    <name type="scientific">Ganoderma sinense ZZ0214-1</name>
    <dbReference type="NCBI Taxonomy" id="1077348"/>
    <lineage>
        <taxon>Eukaryota</taxon>
        <taxon>Fungi</taxon>
        <taxon>Dikarya</taxon>
        <taxon>Basidiomycota</taxon>
        <taxon>Agaricomycotina</taxon>
        <taxon>Agaricomycetes</taxon>
        <taxon>Polyporales</taxon>
        <taxon>Polyporaceae</taxon>
        <taxon>Ganoderma</taxon>
    </lineage>
</organism>
<gene>
    <name evidence="1" type="ORF">GSI_07645</name>
    <name evidence="2" type="ORF">GSI_07789</name>
</gene>